<evidence type="ECO:0000313" key="2">
    <source>
        <dbReference type="EMBL" id="MFK3865960.1"/>
    </source>
</evidence>
<proteinExistence type="predicted"/>
<dbReference type="InterPro" id="IPR020845">
    <property type="entry name" value="AMP-binding_CS"/>
</dbReference>
<dbReference type="InterPro" id="IPR042099">
    <property type="entry name" value="ANL_N_sf"/>
</dbReference>
<dbReference type="EMBL" id="JBJDOT010000034">
    <property type="protein sequence ID" value="MFK3865960.1"/>
    <property type="molecule type" value="Genomic_DNA"/>
</dbReference>
<dbReference type="PANTHER" id="PTHR43767:SF1">
    <property type="entry name" value="NONRIBOSOMAL PEPTIDE SYNTHASE PES1 (EUROFUNG)-RELATED"/>
    <property type="match status" value="1"/>
</dbReference>
<organism evidence="2 3">
    <name type="scientific">Pseudoalteromonas rhizosphaerae</name>
    <dbReference type="NCBI Taxonomy" id="2518973"/>
    <lineage>
        <taxon>Bacteria</taxon>
        <taxon>Pseudomonadati</taxon>
        <taxon>Pseudomonadota</taxon>
        <taxon>Gammaproteobacteria</taxon>
        <taxon>Alteromonadales</taxon>
        <taxon>Pseudoalteromonadaceae</taxon>
        <taxon>Pseudoalteromonas</taxon>
    </lineage>
</organism>
<accession>A0ABW8L477</accession>
<gene>
    <name evidence="2" type="ORF">ACI2JU_19110</name>
</gene>
<dbReference type="PROSITE" id="PS00455">
    <property type="entry name" value="AMP_BINDING"/>
    <property type="match status" value="1"/>
</dbReference>
<reference evidence="2 3" key="1">
    <citation type="submission" date="2024-11" db="EMBL/GenBank/DDBJ databases">
        <title>The Natural Products Discovery Center: Release of the First 8490 Sequenced Strains for Exploring Actinobacteria Biosynthetic Diversity.</title>
        <authorList>
            <person name="Kalkreuter E."/>
            <person name="Kautsar S.A."/>
            <person name="Yang D."/>
            <person name="Bader C.D."/>
            <person name="Teijaro C.N."/>
            <person name="Fluegel L."/>
            <person name="Davis C.M."/>
            <person name="Simpson J.R."/>
            <person name="Lauterbach L."/>
            <person name="Steele A.D."/>
            <person name="Gui C."/>
            <person name="Meng S."/>
            <person name="Li G."/>
            <person name="Viehrig K."/>
            <person name="Ye F."/>
            <person name="Su P."/>
            <person name="Kiefer A.F."/>
            <person name="Nichols A."/>
            <person name="Cepeda A.J."/>
            <person name="Yan W."/>
            <person name="Fan B."/>
            <person name="Jiang Y."/>
            <person name="Adhikari A."/>
            <person name="Zheng C.-J."/>
            <person name="Schuster L."/>
            <person name="Cowan T.M."/>
            <person name="Smanski M.J."/>
            <person name="Chevrette M.G."/>
            <person name="De Carvalho L.P.S."/>
            <person name="Shen B."/>
        </authorList>
    </citation>
    <scope>NUCLEOTIDE SEQUENCE [LARGE SCALE GENOMIC DNA]</scope>
    <source>
        <strain evidence="2 3">NPDC078403</strain>
    </source>
</reference>
<keyword evidence="3" id="KW-1185">Reference proteome</keyword>
<dbReference type="Proteomes" id="UP001620262">
    <property type="component" value="Unassembled WGS sequence"/>
</dbReference>
<protein>
    <submittedName>
        <fullName evidence="2">Class I adenylate-forming enzyme family protein</fullName>
    </submittedName>
</protein>
<dbReference type="SUPFAM" id="SSF56801">
    <property type="entry name" value="Acetyl-CoA synthetase-like"/>
    <property type="match status" value="1"/>
</dbReference>
<dbReference type="RefSeq" id="WP_404676222.1">
    <property type="nucleotide sequence ID" value="NZ_JBJDOT010000034.1"/>
</dbReference>
<dbReference type="InterPro" id="IPR050237">
    <property type="entry name" value="ATP-dep_AMP-bd_enzyme"/>
</dbReference>
<dbReference type="Gene3D" id="3.40.50.12780">
    <property type="entry name" value="N-terminal domain of ligase-like"/>
    <property type="match status" value="1"/>
</dbReference>
<feature type="domain" description="AMP-dependent synthetase/ligase" evidence="1">
    <location>
        <begin position="49"/>
        <end position="387"/>
    </location>
</feature>
<evidence type="ECO:0000259" key="1">
    <source>
        <dbReference type="Pfam" id="PF00501"/>
    </source>
</evidence>
<name>A0ABW8L477_9GAMM</name>
<sequence length="532" mass="59179">MFPREIIKQIQRHDGIGAGNFLDVLASMPVDLTQPILSIDQCISLYVKQKTSFSILDLQQLALEVAAKYCGLGVNVGDLIGLYLEDDLSYFIHYLALNRLGAVPVCINDKLPEEIVAEFCVRTSINTLICTEKKELVLGQNTTAFGQVISDKKLMMFSNHPLPPAKAFAEHDLVLLAHTSGTTGIPKAVTFSHEGFFYGVRSQLHKQRGEHVLSALPHSHSSAISVLMSSLLRGASIRLLSDKRPVKLSATIRDYHHDLIIAFPKTYVDLCRESLEPSDFSSVNYWIATGDANHESHIRKLISLGQYCIGNELKNGSIFIDNLGSSEFGFAMFRNIHSLEKNKFNRCIGRPFEWVEAAVLSPEGKPLAPGHIGQLGVISNTVTSGYWNNAELTDEAKLSGYWLTGDLVYFDDDGLFYHVDRTTDPIYTNDGVLYSCLTEELILNHFPEVFDCSIYASLNNEGMTLSVPHICVELSVEAKDTQESDLLIKINLLLEEHAIPQIQNLIYQSAHAHTGVTGKKLKRQLRKLMEAA</sequence>
<dbReference type="CDD" id="cd04433">
    <property type="entry name" value="AFD_class_I"/>
    <property type="match status" value="1"/>
</dbReference>
<dbReference type="PANTHER" id="PTHR43767">
    <property type="entry name" value="LONG-CHAIN-FATTY-ACID--COA LIGASE"/>
    <property type="match status" value="1"/>
</dbReference>
<evidence type="ECO:0000313" key="3">
    <source>
        <dbReference type="Proteomes" id="UP001620262"/>
    </source>
</evidence>
<comment type="caution">
    <text evidence="2">The sequence shown here is derived from an EMBL/GenBank/DDBJ whole genome shotgun (WGS) entry which is preliminary data.</text>
</comment>
<dbReference type="InterPro" id="IPR000873">
    <property type="entry name" value="AMP-dep_synth/lig_dom"/>
</dbReference>
<dbReference type="Pfam" id="PF00501">
    <property type="entry name" value="AMP-binding"/>
    <property type="match status" value="1"/>
</dbReference>